<dbReference type="AlphaFoldDB" id="A0AAV5QLR4"/>
<reference evidence="2 3" key="1">
    <citation type="journal article" date="2023" name="Elife">
        <title>Identification of key yeast species and microbe-microbe interactions impacting larval growth of Drosophila in the wild.</title>
        <authorList>
            <person name="Mure A."/>
            <person name="Sugiura Y."/>
            <person name="Maeda R."/>
            <person name="Honda K."/>
            <person name="Sakurai N."/>
            <person name="Takahashi Y."/>
            <person name="Watada M."/>
            <person name="Katoh T."/>
            <person name="Gotoh A."/>
            <person name="Gotoh Y."/>
            <person name="Taniguchi I."/>
            <person name="Nakamura K."/>
            <person name="Hayashi T."/>
            <person name="Katayama T."/>
            <person name="Uemura T."/>
            <person name="Hattori Y."/>
        </authorList>
    </citation>
    <scope>NUCLEOTIDE SEQUENCE [LARGE SCALE GENOMIC DNA]</scope>
    <source>
        <strain evidence="2 3">SC-9</strain>
    </source>
</reference>
<name>A0AAV5QLR4_9ASCO</name>
<gene>
    <name evidence="2" type="ORF">DASC09_028070</name>
</gene>
<dbReference type="GeneID" id="90073461"/>
<comment type="caution">
    <text evidence="2">The sequence shown here is derived from an EMBL/GenBank/DDBJ whole genome shotgun (WGS) entry which is preliminary data.</text>
</comment>
<sequence length="207" mass="25381">MTDFGERFRSNAILAINSMQKQHRAMKKDYNKYKGFLHIKTIYFKIVDNREVKRRLRAALAEEKRQHQAELDRQRKEQNKVVQDTSVFRINFVKLSNTQTEKFAKDIKEQTKVIANKIQLDRGGLFHDFKNYRKSNQSIWQQQKRQEKENQKEAKYFLEDEQNKEKESQKLHAQRLKDRFKIEVRDERIEKYRLREKRRLAKKLGYW</sequence>
<organism evidence="2 3">
    <name type="scientific">Saccharomycopsis crataegensis</name>
    <dbReference type="NCBI Taxonomy" id="43959"/>
    <lineage>
        <taxon>Eukaryota</taxon>
        <taxon>Fungi</taxon>
        <taxon>Dikarya</taxon>
        <taxon>Ascomycota</taxon>
        <taxon>Saccharomycotina</taxon>
        <taxon>Saccharomycetes</taxon>
        <taxon>Saccharomycopsidaceae</taxon>
        <taxon>Saccharomycopsis</taxon>
    </lineage>
</organism>
<dbReference type="Proteomes" id="UP001360560">
    <property type="component" value="Unassembled WGS sequence"/>
</dbReference>
<proteinExistence type="predicted"/>
<keyword evidence="3" id="KW-1185">Reference proteome</keyword>
<dbReference type="EMBL" id="BTFZ01000006">
    <property type="protein sequence ID" value="GMM35482.1"/>
    <property type="molecule type" value="Genomic_DNA"/>
</dbReference>
<feature type="coiled-coil region" evidence="1">
    <location>
        <begin position="53"/>
        <end position="84"/>
    </location>
</feature>
<evidence type="ECO:0000313" key="3">
    <source>
        <dbReference type="Proteomes" id="UP001360560"/>
    </source>
</evidence>
<protein>
    <submittedName>
        <fullName evidence="2">Uncharacterized protein</fullName>
    </submittedName>
</protein>
<evidence type="ECO:0000313" key="2">
    <source>
        <dbReference type="EMBL" id="GMM35482.1"/>
    </source>
</evidence>
<accession>A0AAV5QLR4</accession>
<dbReference type="RefSeq" id="XP_064852482.1">
    <property type="nucleotide sequence ID" value="XM_064996410.1"/>
</dbReference>
<keyword evidence="1" id="KW-0175">Coiled coil</keyword>
<evidence type="ECO:0000256" key="1">
    <source>
        <dbReference type="SAM" id="Coils"/>
    </source>
</evidence>